<protein>
    <submittedName>
        <fullName evidence="2">DUF5000 domain-containing lipoprotein</fullName>
    </submittedName>
</protein>
<name>A0ABT1T1S3_9SPHI</name>
<dbReference type="InterPro" id="IPR013783">
    <property type="entry name" value="Ig-like_fold"/>
</dbReference>
<evidence type="ECO:0000259" key="1">
    <source>
        <dbReference type="Pfam" id="PF16391"/>
    </source>
</evidence>
<dbReference type="Gene3D" id="2.60.40.10">
    <property type="entry name" value="Immunoglobulins"/>
    <property type="match status" value="1"/>
</dbReference>
<dbReference type="PROSITE" id="PS51257">
    <property type="entry name" value="PROKAR_LIPOPROTEIN"/>
    <property type="match status" value="1"/>
</dbReference>
<dbReference type="SUPFAM" id="SSF49785">
    <property type="entry name" value="Galactose-binding domain-like"/>
    <property type="match status" value="1"/>
</dbReference>
<feature type="domain" description="DUF5000" evidence="1">
    <location>
        <begin position="259"/>
        <end position="396"/>
    </location>
</feature>
<dbReference type="Gene3D" id="2.60.120.260">
    <property type="entry name" value="Galactose-binding domain-like"/>
    <property type="match status" value="1"/>
</dbReference>
<dbReference type="Pfam" id="PF16391">
    <property type="entry name" value="DUF5000"/>
    <property type="match status" value="1"/>
</dbReference>
<evidence type="ECO:0000313" key="2">
    <source>
        <dbReference type="EMBL" id="MCQ6958561.1"/>
    </source>
</evidence>
<proteinExistence type="predicted"/>
<organism evidence="2 3">
    <name type="scientific">Mucilaginibacter aquariorum</name>
    <dbReference type="NCBI Taxonomy" id="2967225"/>
    <lineage>
        <taxon>Bacteria</taxon>
        <taxon>Pseudomonadati</taxon>
        <taxon>Bacteroidota</taxon>
        <taxon>Sphingobacteriia</taxon>
        <taxon>Sphingobacteriales</taxon>
        <taxon>Sphingobacteriaceae</taxon>
        <taxon>Mucilaginibacter</taxon>
    </lineage>
</organism>
<evidence type="ECO:0000313" key="3">
    <source>
        <dbReference type="Proteomes" id="UP001204376"/>
    </source>
</evidence>
<reference evidence="2 3" key="1">
    <citation type="submission" date="2022-07" db="EMBL/GenBank/DDBJ databases">
        <title>Mucilaginibacter sp. JC4.</title>
        <authorList>
            <person name="Le V."/>
            <person name="Ko S.-R."/>
            <person name="Ahn C.-Y."/>
            <person name="Oh H.-M."/>
        </authorList>
    </citation>
    <scope>NUCLEOTIDE SEQUENCE [LARGE SCALE GENOMIC DNA]</scope>
    <source>
        <strain evidence="2 3">JC4</strain>
    </source>
</reference>
<dbReference type="RefSeq" id="WP_256538759.1">
    <property type="nucleotide sequence ID" value="NZ_JANHOH010000002.1"/>
</dbReference>
<dbReference type="Proteomes" id="UP001204376">
    <property type="component" value="Unassembled WGS sequence"/>
</dbReference>
<gene>
    <name evidence="2" type="ORF">NPE20_11345</name>
</gene>
<dbReference type="InterPro" id="IPR032164">
    <property type="entry name" value="DUF5000"/>
</dbReference>
<keyword evidence="3" id="KW-1185">Reference proteome</keyword>
<sequence>MKINYKALVLIVMVLAIVGCRKYSDDYKAFLDNREVIYPGLVTNSNYNTGNLRVQLFWNPSPDPSITKYSLTWNNGADSMIVNATTHDPKDTIKVIIPGLKEYVYSFKVVAFDASGNRSVGQEINNVRVYGPVYKTGLLNRSYNLVNPYELNPDGSVKVNFLNGDSTNLSTTVKYTDNAGDIKEVHLKKRDNSIILPNYKTGSLIQYQSYYLPQQNSIDSFAVATFDDLPLLCNKSLFAPLRLPTDIGSAYGWELQYLWDNNLNEPGFHTPGQTFPFWFSLDMGAQASLTGFKIYQRMGGSLYNAGNAKKFEVWGSNSPAGDGSFDSWVKIGTYTSVKPSNKPVGENTREDIDFAAAGEYFAIPAGAPAVRYIRIKVLDTWSGSAYFHALELNFYKQNK</sequence>
<dbReference type="Pfam" id="PF16389">
    <property type="entry name" value="DUF4998"/>
    <property type="match status" value="1"/>
</dbReference>
<dbReference type="InterPro" id="IPR008979">
    <property type="entry name" value="Galactose-bd-like_sf"/>
</dbReference>
<dbReference type="InterPro" id="IPR036116">
    <property type="entry name" value="FN3_sf"/>
</dbReference>
<dbReference type="EMBL" id="JANHOH010000002">
    <property type="protein sequence ID" value="MCQ6958561.1"/>
    <property type="molecule type" value="Genomic_DNA"/>
</dbReference>
<dbReference type="SUPFAM" id="SSF49265">
    <property type="entry name" value="Fibronectin type III"/>
    <property type="match status" value="1"/>
</dbReference>
<comment type="caution">
    <text evidence="2">The sequence shown here is derived from an EMBL/GenBank/DDBJ whole genome shotgun (WGS) entry which is preliminary data.</text>
</comment>
<accession>A0ABT1T1S3</accession>
<keyword evidence="2" id="KW-0449">Lipoprotein</keyword>